<organism evidence="2">
    <name type="scientific">uncultured prokaryote</name>
    <dbReference type="NCBI Taxonomy" id="198431"/>
    <lineage>
        <taxon>unclassified sequences</taxon>
        <taxon>environmental samples</taxon>
    </lineage>
</organism>
<dbReference type="AlphaFoldDB" id="H5SI29"/>
<reference evidence="2" key="1">
    <citation type="journal article" date="2005" name="Environ. Microbiol.">
        <title>Genetic and functional properties of uncultivated thermophilic crenarchaeotes from a subsurface gold mine as revealed by analysis of genome fragments.</title>
        <authorList>
            <person name="Nunoura T."/>
            <person name="Hirayama H."/>
            <person name="Takami H."/>
            <person name="Oida H."/>
            <person name="Nishi S."/>
            <person name="Shimamura S."/>
            <person name="Suzuki Y."/>
            <person name="Inagaki F."/>
            <person name="Takai K."/>
            <person name="Nealson K.H."/>
            <person name="Horikoshi K."/>
        </authorList>
    </citation>
    <scope>NUCLEOTIDE SEQUENCE</scope>
</reference>
<evidence type="ECO:0000313" key="2">
    <source>
        <dbReference type="EMBL" id="BAL55815.1"/>
    </source>
</evidence>
<proteinExistence type="predicted"/>
<dbReference type="SMART" id="SM00909">
    <property type="entry name" value="Germane"/>
    <property type="match status" value="1"/>
</dbReference>
<dbReference type="Pfam" id="PF10646">
    <property type="entry name" value="Germane"/>
    <property type="match status" value="1"/>
</dbReference>
<dbReference type="InterPro" id="IPR019606">
    <property type="entry name" value="GerMN"/>
</dbReference>
<evidence type="ECO:0000259" key="1">
    <source>
        <dbReference type="SMART" id="SM00909"/>
    </source>
</evidence>
<feature type="domain" description="GerMN" evidence="1">
    <location>
        <begin position="50"/>
        <end position="140"/>
    </location>
</feature>
<dbReference type="EMBL" id="AP011730">
    <property type="protein sequence ID" value="BAL55815.1"/>
    <property type="molecule type" value="Genomic_DNA"/>
</dbReference>
<protein>
    <submittedName>
        <fullName evidence="2">Hypothetical conserved protein</fullName>
    </submittedName>
</protein>
<gene>
    <name evidence="2" type="ORF">HGMM_F31F10C05</name>
</gene>
<sequence length="159" mass="17689">MAVLAWALWAFRPRTEPALVYFVRWDPTRNAGHLVPGLRWVRGRTRADWVAGAVRHLLVGPNEEERALGYTTEIPPGTRLLGVRVHGRTAYVNLSREFEAGGGSASMLARLYQVVYTATHFRGVEEVRIEIEGQARESVGGEGLLVDVPVRRSPSAPEF</sequence>
<reference evidence="2" key="2">
    <citation type="journal article" date="2012" name="PLoS ONE">
        <title>A Deeply Branching Thermophilic Bacterium with an Ancient Acetyl-CoA Pathway Dominates a Subsurface Ecosystem.</title>
        <authorList>
            <person name="Takami H."/>
            <person name="Noguchi H."/>
            <person name="Takaki Y."/>
            <person name="Uchiyama I."/>
            <person name="Toyoda A."/>
            <person name="Nishi S."/>
            <person name="Chee G.-J."/>
            <person name="Arai W."/>
            <person name="Nunoura T."/>
            <person name="Itoh T."/>
            <person name="Hattori M."/>
            <person name="Takai K."/>
        </authorList>
    </citation>
    <scope>NUCLEOTIDE SEQUENCE</scope>
</reference>
<accession>H5SI29</accession>
<name>H5SI29_9ZZZZ</name>